<comment type="caution">
    <text evidence="4">The sequence shown here is derived from an EMBL/GenBank/DDBJ whole genome shotgun (WGS) entry which is preliminary data.</text>
</comment>
<dbReference type="SUPFAM" id="SSF51556">
    <property type="entry name" value="Metallo-dependent hydrolases"/>
    <property type="match status" value="1"/>
</dbReference>
<organism evidence="4 5">
    <name type="scientific">Meripilus lineatus</name>
    <dbReference type="NCBI Taxonomy" id="2056292"/>
    <lineage>
        <taxon>Eukaryota</taxon>
        <taxon>Fungi</taxon>
        <taxon>Dikarya</taxon>
        <taxon>Basidiomycota</taxon>
        <taxon>Agaricomycotina</taxon>
        <taxon>Agaricomycetes</taxon>
        <taxon>Polyporales</taxon>
        <taxon>Meripilaceae</taxon>
        <taxon>Meripilus</taxon>
    </lineage>
</organism>
<dbReference type="SUPFAM" id="SSF143990">
    <property type="entry name" value="YbiA-like"/>
    <property type="match status" value="1"/>
</dbReference>
<keyword evidence="1" id="KW-0378">Hydrolase</keyword>
<protein>
    <recommendedName>
        <fullName evidence="3">NADAR domain-containing protein</fullName>
    </recommendedName>
</protein>
<feature type="compositionally biased region" description="Polar residues" evidence="2">
    <location>
        <begin position="222"/>
        <end position="240"/>
    </location>
</feature>
<evidence type="ECO:0000256" key="2">
    <source>
        <dbReference type="SAM" id="MobiDB-lite"/>
    </source>
</evidence>
<dbReference type="PANTHER" id="PTHR11113">
    <property type="entry name" value="N-ACETYLGLUCOSAMINE-6-PHOSPHATE DEACETYLASE"/>
    <property type="match status" value="1"/>
</dbReference>
<sequence>MSYIQAQASWISSINGAYGFDFSVYDGDAEAYSQGLKVVAEKIVETGVTSLVPTIITQEKSLYPQLLNLLRPYHAPDSATLLGWHAEGPFIQLAKRGAHTPEYLLPAKEGFESFEKVYGADNLVDAEDWLMTGEGEGNRVGVRIITAAPEIEGVKAGAEEFVKRGIVFSIGHSIASTDISTAAVVSGARLITHLFNAMPQLHHRDPCIIGLLGASPHLSIPTSPSKTSFTSLPRSPSTSSHARRLSATTGGPKATSEAFDDLLTPPQTPVLAAVDSELKLKKSSVVEMAFERPFYELIVDGIHSHPNSVRLAYSAFPEGCILITDAMKILDPHLKDGVHEWRDGKRFIKEGDKLYLEGTDTLAGRKGTLRPGADADLVVLNRKGADSGRKDDSRSKCPILDDCCWEEEEEDVLGVDPIGYMYNAGGSLIYRNSHSFPIFNFPNIKGNFISLTPKYHPSMPATRSQTRGSHSTPNTEPTMMPANVVPSEEDGPVIPSRRTRGSGTANTRRGRGRGKGKAKAPMGEGVSVSDDVVVPAVAATAAASGSGAREEDFVFFWKTNQTYGWASQWFYSPFIARIHFKVLARKGAQTDRVVDSEKEYTFPTAEHWMMGCKALLFSDEDVFQEVLRNKGKSQEDLRIVKSLGRKVKNFNEDVWVANRREIVLQGNLHKFRAHKTMRRELIGEFRETADGSTSIGRWEGGTGEKEIVEASPLDRLWGIGFGDKRALEVGRSRWGMNLLGLALMDVRKVLREERKDEEGKHVSGAVNSTT</sequence>
<keyword evidence="5" id="KW-1185">Reference proteome</keyword>
<gene>
    <name evidence="4" type="ORF">NLI96_g7520</name>
</gene>
<name>A0AAD5YCV8_9APHY</name>
<reference evidence="4" key="1">
    <citation type="submission" date="2022-07" db="EMBL/GenBank/DDBJ databases">
        <title>Genome Sequence of Physisporinus lineatus.</title>
        <authorList>
            <person name="Buettner E."/>
        </authorList>
    </citation>
    <scope>NUCLEOTIDE SEQUENCE</scope>
    <source>
        <strain evidence="4">VT162</strain>
    </source>
</reference>
<accession>A0AAD5YCV8</accession>
<feature type="domain" description="NADAR" evidence="3">
    <location>
        <begin position="555"/>
        <end position="682"/>
    </location>
</feature>
<dbReference type="AlphaFoldDB" id="A0AAD5YCV8"/>
<dbReference type="Gene3D" id="1.10.357.40">
    <property type="entry name" value="YbiA-like"/>
    <property type="match status" value="1"/>
</dbReference>
<feature type="compositionally biased region" description="Polar residues" evidence="2">
    <location>
        <begin position="461"/>
        <end position="477"/>
    </location>
</feature>
<feature type="region of interest" description="Disordered" evidence="2">
    <location>
        <begin position="222"/>
        <end position="262"/>
    </location>
</feature>
<dbReference type="InterPro" id="IPR012816">
    <property type="entry name" value="NADAR"/>
</dbReference>
<dbReference type="Proteomes" id="UP001212997">
    <property type="component" value="Unassembled WGS sequence"/>
</dbReference>
<dbReference type="GO" id="GO:0006046">
    <property type="term" value="P:N-acetylglucosamine catabolic process"/>
    <property type="evidence" value="ECO:0007669"/>
    <property type="project" value="TreeGrafter"/>
</dbReference>
<proteinExistence type="predicted"/>
<dbReference type="InterPro" id="IPR032466">
    <property type="entry name" value="Metal_Hydrolase"/>
</dbReference>
<dbReference type="PANTHER" id="PTHR11113:SF14">
    <property type="entry name" value="N-ACETYLGLUCOSAMINE-6-PHOSPHATE DEACETYLASE"/>
    <property type="match status" value="1"/>
</dbReference>
<dbReference type="InterPro" id="IPR037238">
    <property type="entry name" value="YbiA-like_sf"/>
</dbReference>
<feature type="region of interest" description="Disordered" evidence="2">
    <location>
        <begin position="458"/>
        <end position="524"/>
    </location>
</feature>
<dbReference type="Gene3D" id="3.20.20.140">
    <property type="entry name" value="Metal-dependent hydrolases"/>
    <property type="match status" value="1"/>
</dbReference>
<dbReference type="GO" id="GO:0008448">
    <property type="term" value="F:N-acetylglucosamine-6-phosphate deacetylase activity"/>
    <property type="evidence" value="ECO:0007669"/>
    <property type="project" value="TreeGrafter"/>
</dbReference>
<feature type="compositionally biased region" description="Basic residues" evidence="2">
    <location>
        <begin position="508"/>
        <end position="518"/>
    </location>
</feature>
<feature type="domain" description="NADAR" evidence="3">
    <location>
        <begin position="701"/>
        <end position="751"/>
    </location>
</feature>
<evidence type="ECO:0000259" key="3">
    <source>
        <dbReference type="Pfam" id="PF08719"/>
    </source>
</evidence>
<dbReference type="EMBL" id="JANAWD010000311">
    <property type="protein sequence ID" value="KAJ3481644.1"/>
    <property type="molecule type" value="Genomic_DNA"/>
</dbReference>
<dbReference type="Pfam" id="PF08719">
    <property type="entry name" value="NADAR"/>
    <property type="match status" value="2"/>
</dbReference>
<dbReference type="CDD" id="cd15457">
    <property type="entry name" value="NADAR"/>
    <property type="match status" value="1"/>
</dbReference>
<evidence type="ECO:0000313" key="5">
    <source>
        <dbReference type="Proteomes" id="UP001212997"/>
    </source>
</evidence>
<evidence type="ECO:0000313" key="4">
    <source>
        <dbReference type="EMBL" id="KAJ3481644.1"/>
    </source>
</evidence>
<evidence type="ECO:0000256" key="1">
    <source>
        <dbReference type="ARBA" id="ARBA00022801"/>
    </source>
</evidence>